<name>A0A6L8Q6E0_9ACTN</name>
<evidence type="ECO:0000313" key="3">
    <source>
        <dbReference type="Proteomes" id="UP000472380"/>
    </source>
</evidence>
<feature type="compositionally biased region" description="Acidic residues" evidence="1">
    <location>
        <begin position="97"/>
        <end position="107"/>
    </location>
</feature>
<feature type="region of interest" description="Disordered" evidence="1">
    <location>
        <begin position="80"/>
        <end position="107"/>
    </location>
</feature>
<reference evidence="2 3" key="1">
    <citation type="submission" date="2019-07" db="EMBL/GenBank/DDBJ databases">
        <title>Draft genome sequence of Adlercreutzia equolifaciens IPLA 37004, a human intestinal strain that does not produces equol from daidzein.</title>
        <authorList>
            <person name="Vazquez L."/>
            <person name="Florez A.B."/>
            <person name="Mayo B."/>
        </authorList>
    </citation>
    <scope>NUCLEOTIDE SEQUENCE [LARGE SCALE GENOMIC DNA]</scope>
    <source>
        <strain evidence="2 3">IPLA 37004</strain>
    </source>
</reference>
<evidence type="ECO:0000313" key="2">
    <source>
        <dbReference type="EMBL" id="MZG28872.1"/>
    </source>
</evidence>
<dbReference type="RefSeq" id="WP_160345590.1">
    <property type="nucleotide sequence ID" value="NZ_VJNE01000024.1"/>
</dbReference>
<accession>A0A6L8Q6E0</accession>
<gene>
    <name evidence="2" type="ORF">FM068_09825</name>
</gene>
<proteinExistence type="predicted"/>
<protein>
    <submittedName>
        <fullName evidence="2">Uncharacterized protein</fullName>
    </submittedName>
</protein>
<organism evidence="2 3">
    <name type="scientific">Adlercreutzia equolifaciens</name>
    <dbReference type="NCBI Taxonomy" id="446660"/>
    <lineage>
        <taxon>Bacteria</taxon>
        <taxon>Bacillati</taxon>
        <taxon>Actinomycetota</taxon>
        <taxon>Coriobacteriia</taxon>
        <taxon>Eggerthellales</taxon>
        <taxon>Eggerthellaceae</taxon>
        <taxon>Adlercreutzia</taxon>
    </lineage>
</organism>
<dbReference type="AlphaFoldDB" id="A0A6L8Q6E0"/>
<dbReference type="Proteomes" id="UP000472380">
    <property type="component" value="Unassembled WGS sequence"/>
</dbReference>
<dbReference type="EMBL" id="VJNE01000024">
    <property type="protein sequence ID" value="MZG28872.1"/>
    <property type="molecule type" value="Genomic_DNA"/>
</dbReference>
<comment type="caution">
    <text evidence="2">The sequence shown here is derived from an EMBL/GenBank/DDBJ whole genome shotgun (WGS) entry which is preliminary data.</text>
</comment>
<sequence length="107" mass="11647">MENRVKVRACFQGCNIKTGKTVMQFELDPEHKGALPQLAMMTGTFVTLEIASDQLVIPVDMGSGEVLDGQDEAFADEFEAEGAGEEPSAFELPPADFEYEDVEDEAA</sequence>
<evidence type="ECO:0000256" key="1">
    <source>
        <dbReference type="SAM" id="MobiDB-lite"/>
    </source>
</evidence>